<dbReference type="Pfam" id="PF10091">
    <property type="entry name" value="Glycoamylase"/>
    <property type="match status" value="1"/>
</dbReference>
<evidence type="ECO:0000313" key="3">
    <source>
        <dbReference type="Proteomes" id="UP000291562"/>
    </source>
</evidence>
<dbReference type="OrthoDB" id="5937621at2"/>
<evidence type="ECO:0000259" key="1">
    <source>
        <dbReference type="Pfam" id="PF10091"/>
    </source>
</evidence>
<gene>
    <name evidence="2" type="ORF">ELE36_10625</name>
</gene>
<dbReference type="InterPro" id="IPR019282">
    <property type="entry name" value="Glycoamylase-like_cons_dom"/>
</dbReference>
<accession>A0A411HJR6</accession>
<protein>
    <recommendedName>
        <fullName evidence="1">Glycoamylase-like domain-containing protein</fullName>
    </recommendedName>
</protein>
<dbReference type="KEGG" id="xbc:ELE36_10625"/>
<proteinExistence type="predicted"/>
<organism evidence="2 3">
    <name type="scientific">Pseudolysobacter antarcticus</name>
    <dbReference type="NCBI Taxonomy" id="2511995"/>
    <lineage>
        <taxon>Bacteria</taxon>
        <taxon>Pseudomonadati</taxon>
        <taxon>Pseudomonadota</taxon>
        <taxon>Gammaproteobacteria</taxon>
        <taxon>Lysobacterales</taxon>
        <taxon>Rhodanobacteraceae</taxon>
        <taxon>Pseudolysobacter</taxon>
    </lineage>
</organism>
<dbReference type="AlphaFoldDB" id="A0A411HJR6"/>
<dbReference type="Gene3D" id="1.50.10.140">
    <property type="match status" value="1"/>
</dbReference>
<reference evidence="2 3" key="1">
    <citation type="submission" date="2019-01" db="EMBL/GenBank/DDBJ databases">
        <title>Pseudolysobacter antarctica gen. nov., sp. nov., isolated from Fildes Peninsula, Antarctica.</title>
        <authorList>
            <person name="Wei Z."/>
            <person name="Peng F."/>
        </authorList>
    </citation>
    <scope>NUCLEOTIDE SEQUENCE [LARGE SCALE GENOMIC DNA]</scope>
    <source>
        <strain evidence="2 3">AQ6-296</strain>
    </source>
</reference>
<keyword evidence="3" id="KW-1185">Reference proteome</keyword>
<feature type="domain" description="Glycoamylase-like" evidence="1">
    <location>
        <begin position="220"/>
        <end position="469"/>
    </location>
</feature>
<dbReference type="Proteomes" id="UP000291562">
    <property type="component" value="Chromosome"/>
</dbReference>
<dbReference type="PIRSF" id="PIRSF028431">
    <property type="entry name" value="UCP028431"/>
    <property type="match status" value="1"/>
</dbReference>
<dbReference type="EMBL" id="CP035704">
    <property type="protein sequence ID" value="QBB70772.1"/>
    <property type="molecule type" value="Genomic_DNA"/>
</dbReference>
<dbReference type="RefSeq" id="WP_129833126.1">
    <property type="nucleotide sequence ID" value="NZ_CP035704.1"/>
</dbReference>
<dbReference type="InterPro" id="IPR016883">
    <property type="entry name" value="UCP028431"/>
</dbReference>
<name>A0A411HJR6_9GAMM</name>
<evidence type="ECO:0000313" key="2">
    <source>
        <dbReference type="EMBL" id="QBB70772.1"/>
    </source>
</evidence>
<sequence>MYFLSKRPALFRVVFFALLFLIFPGHSYALDQQLAHDVASNASHPVLDPFFDDLEQRTFQFFWDTANPDNGLVPDKAPANSASSIAAVGFGLTAYPIGVERGYITRDQARERVLTTLRFFRYAPQGEQAEGVTGYHGFFYHFLDMKTGLRTDRSELSTIDTSLLLGGMLFCQSYFDGDDLQETEIRTLVDTIYRRVNWRWAATRPPAIVLGWSPEQGFIPYDWRGYNEGMLIYLLALASPTHGLELDSWNAWTGTYDLNWGISYGQEFLSFPPLFGHQYSHVWIDFRDIQDAYMRGRGIDYFENSRRATIAQRNYAIDNPQKFKGYGKNVWGLTASDGPVDTFKVVLLRLRHFLGYSARGVGGIHIPDDGTIAPTAALASLPFAPEIVIPAAHEMFERYGAQIYSKYGFIDAFNPSFDFAYTTMQLRSGKVVRGVGWVDSDYLGIDQGPILAMIENYRSDFVWRYMRKNAYLRRGLEHAGFSGGWLGPAAALKQSNADANATEKAN</sequence>